<dbReference type="InterPro" id="IPR005481">
    <property type="entry name" value="BC-like_N"/>
</dbReference>
<evidence type="ECO:0000256" key="3">
    <source>
        <dbReference type="ARBA" id="ARBA00022598"/>
    </source>
</evidence>
<reference evidence="11" key="1">
    <citation type="submission" date="2021-04" db="EMBL/GenBank/DDBJ databases">
        <title>Genome based classification of Actinospica acidithermotolerans sp. nov., an actinobacterium isolated from an Indonesian hot spring.</title>
        <authorList>
            <person name="Kusuma A.B."/>
            <person name="Putra K.E."/>
            <person name="Nafisah S."/>
            <person name="Loh J."/>
            <person name="Nouioui I."/>
            <person name="Goodfellow M."/>
        </authorList>
    </citation>
    <scope>NUCLEOTIDE SEQUENCE</scope>
    <source>
        <strain evidence="11">CSCA 57</strain>
    </source>
</reference>
<evidence type="ECO:0000256" key="5">
    <source>
        <dbReference type="ARBA" id="ARBA00022840"/>
    </source>
</evidence>
<gene>
    <name evidence="11" type="ORF">KDL01_06290</name>
</gene>
<dbReference type="SUPFAM" id="SSF56059">
    <property type="entry name" value="Glutathione synthetase ATP-binding domain-like"/>
    <property type="match status" value="1"/>
</dbReference>
<dbReference type="SMART" id="SM00878">
    <property type="entry name" value="Biotin_carb_C"/>
    <property type="match status" value="1"/>
</dbReference>
<dbReference type="PROSITE" id="PS00867">
    <property type="entry name" value="CPSASE_2"/>
    <property type="match status" value="1"/>
</dbReference>
<dbReference type="PROSITE" id="PS00866">
    <property type="entry name" value="CPSASE_1"/>
    <property type="match status" value="1"/>
</dbReference>
<dbReference type="PANTHER" id="PTHR18866:SF33">
    <property type="entry name" value="METHYLCROTONOYL-COA CARBOXYLASE SUBUNIT ALPHA, MITOCHONDRIAL-RELATED"/>
    <property type="match status" value="1"/>
</dbReference>
<evidence type="ECO:0000256" key="7">
    <source>
        <dbReference type="PROSITE-ProRule" id="PRU00409"/>
    </source>
</evidence>
<dbReference type="Pfam" id="PF00289">
    <property type="entry name" value="Biotin_carb_N"/>
    <property type="match status" value="1"/>
</dbReference>
<dbReference type="PROSITE" id="PS50975">
    <property type="entry name" value="ATP_GRASP"/>
    <property type="match status" value="1"/>
</dbReference>
<evidence type="ECO:0000256" key="6">
    <source>
        <dbReference type="ARBA" id="ARBA00023267"/>
    </source>
</evidence>
<evidence type="ECO:0000259" key="8">
    <source>
        <dbReference type="PROSITE" id="PS50968"/>
    </source>
</evidence>
<dbReference type="GO" id="GO:0005524">
    <property type="term" value="F:ATP binding"/>
    <property type="evidence" value="ECO:0007669"/>
    <property type="project" value="UniProtKB-UniRule"/>
</dbReference>
<dbReference type="SUPFAM" id="SSF51230">
    <property type="entry name" value="Single hybrid motif"/>
    <property type="match status" value="1"/>
</dbReference>
<evidence type="ECO:0000313" key="11">
    <source>
        <dbReference type="EMBL" id="MBR7832862.1"/>
    </source>
</evidence>
<dbReference type="InterPro" id="IPR005479">
    <property type="entry name" value="CPAse_ATP-bd"/>
</dbReference>
<dbReference type="InterPro" id="IPR001882">
    <property type="entry name" value="Biotin_BS"/>
</dbReference>
<dbReference type="InterPro" id="IPR011761">
    <property type="entry name" value="ATP-grasp"/>
</dbReference>
<organism evidence="11 12">
    <name type="scientific">Actinospica durhamensis</name>
    <dbReference type="NCBI Taxonomy" id="1508375"/>
    <lineage>
        <taxon>Bacteria</taxon>
        <taxon>Bacillati</taxon>
        <taxon>Actinomycetota</taxon>
        <taxon>Actinomycetes</taxon>
        <taxon>Catenulisporales</taxon>
        <taxon>Actinospicaceae</taxon>
        <taxon>Actinospica</taxon>
    </lineage>
</organism>
<proteinExistence type="predicted"/>
<dbReference type="Pfam" id="PF02786">
    <property type="entry name" value="CPSase_L_D2"/>
    <property type="match status" value="1"/>
</dbReference>
<dbReference type="Gene3D" id="2.40.50.100">
    <property type="match status" value="1"/>
</dbReference>
<dbReference type="EC" id="6.3.4.14" evidence="2"/>
<dbReference type="PANTHER" id="PTHR18866">
    <property type="entry name" value="CARBOXYLASE:PYRUVATE/ACETYL-COA/PROPIONYL-COA CARBOXYLASE"/>
    <property type="match status" value="1"/>
</dbReference>
<dbReference type="Pfam" id="PF02785">
    <property type="entry name" value="Biotin_carb_C"/>
    <property type="match status" value="1"/>
</dbReference>
<protein>
    <recommendedName>
        <fullName evidence="2">biotin carboxylase</fullName>
        <ecNumber evidence="2">6.3.4.14</ecNumber>
    </recommendedName>
</protein>
<dbReference type="PROSITE" id="PS50968">
    <property type="entry name" value="BIOTINYL_LIPOYL"/>
    <property type="match status" value="1"/>
</dbReference>
<dbReference type="InterPro" id="IPR005482">
    <property type="entry name" value="Biotin_COase_C"/>
</dbReference>
<dbReference type="InterPro" id="IPR050856">
    <property type="entry name" value="Biotin_carboxylase_complex"/>
</dbReference>
<dbReference type="SUPFAM" id="SSF51246">
    <property type="entry name" value="Rudiment single hybrid motif"/>
    <property type="match status" value="1"/>
</dbReference>
<keyword evidence="5 7" id="KW-0067">ATP-binding</keyword>
<feature type="domain" description="Lipoyl-binding" evidence="8">
    <location>
        <begin position="571"/>
        <end position="647"/>
    </location>
</feature>
<comment type="caution">
    <text evidence="11">The sequence shown here is derived from an EMBL/GenBank/DDBJ whole genome shotgun (WGS) entry which is preliminary data.</text>
</comment>
<keyword evidence="4 7" id="KW-0547">Nucleotide-binding</keyword>
<dbReference type="Gene3D" id="3.30.470.20">
    <property type="entry name" value="ATP-grasp fold, B domain"/>
    <property type="match status" value="1"/>
</dbReference>
<dbReference type="GO" id="GO:0046872">
    <property type="term" value="F:metal ion binding"/>
    <property type="evidence" value="ECO:0007669"/>
    <property type="project" value="InterPro"/>
</dbReference>
<dbReference type="EMBL" id="JAGSOG010000018">
    <property type="protein sequence ID" value="MBR7832862.1"/>
    <property type="molecule type" value="Genomic_DNA"/>
</dbReference>
<dbReference type="InterPro" id="IPR011053">
    <property type="entry name" value="Single_hybrid_motif"/>
</dbReference>
<dbReference type="Pfam" id="PF00364">
    <property type="entry name" value="Biotin_lipoyl"/>
    <property type="match status" value="1"/>
</dbReference>
<dbReference type="AlphaFoldDB" id="A0A941EJT0"/>
<evidence type="ECO:0000256" key="2">
    <source>
        <dbReference type="ARBA" id="ARBA00013263"/>
    </source>
</evidence>
<sequence>MLKRVLIANRGEIARRIARTCARLGVEYVAVHSEADTEAEHLFGAFARAPIGPAPAAESYLNIDALVDAAVRHGCDAVHPGYGFLSENPRFAERVLAAGLTFVGPRPETIAAMGDKSTARALMAAAGVPVLPGSAEATESVDALLADARRIGYPLILKPTAGGGGKGMRVVHEEAELADAAAEAIRLGRAAFGDGRVLAERYVARPRHIEVQVFGDVHGAVVHLFERDCSLQRRHQKIVEEAPAAGLDPTVRAALLDAAVRGAEALKYVNAGTFEFILGPAGDFYFLEVNTRLQVEHPVTEEITGLDLVEWQLRVAAGEPLPLAQEEISATGHAVECRVYAEDPAAGFRPAPGRALLARWPESVRVEAAFEDAGAAPEHYDPLVAKLIAHGPDRATALRRLRAALGATAVLGLTTNVGFLARLLDEPRVRAGRMDTHLVDRVVADGAAEPEEAAVACAAAMAGLGGPYPDSPWFGGLGPLDRAALDPAAPLGRIAVRRGERERVARLLSRSGRGLVVAVDEVPFDVSGAARGRLWHGRVGPHTWFGLRTGEGYELAVDGYRIALAEHVYGLENDQNTDNVLRSTLPGTVVALPHAAGDVVEAGETVLVLEAMKMEHRLVAPARSVIASLGAALHDAVAAGQVLAVLEPAGDDLVEDHAGAPIAAAQLENERTDHGN</sequence>
<comment type="cofactor">
    <cofactor evidence="1">
        <name>biotin</name>
        <dbReference type="ChEBI" id="CHEBI:57586"/>
    </cofactor>
</comment>
<accession>A0A941EJT0</accession>
<name>A0A941EJT0_9ACTN</name>
<dbReference type="GO" id="GO:0004075">
    <property type="term" value="F:biotin carboxylase activity"/>
    <property type="evidence" value="ECO:0007669"/>
    <property type="project" value="UniProtKB-EC"/>
</dbReference>
<keyword evidence="12" id="KW-1185">Reference proteome</keyword>
<dbReference type="InterPro" id="IPR000089">
    <property type="entry name" value="Biotin_lipoyl"/>
</dbReference>
<dbReference type="InterPro" id="IPR011764">
    <property type="entry name" value="Biotin_carboxylation_dom"/>
</dbReference>
<evidence type="ECO:0000256" key="1">
    <source>
        <dbReference type="ARBA" id="ARBA00001953"/>
    </source>
</evidence>
<dbReference type="PROSITE" id="PS50979">
    <property type="entry name" value="BC"/>
    <property type="match status" value="1"/>
</dbReference>
<evidence type="ECO:0000259" key="9">
    <source>
        <dbReference type="PROSITE" id="PS50975"/>
    </source>
</evidence>
<keyword evidence="6" id="KW-0092">Biotin</keyword>
<dbReference type="PROSITE" id="PS00188">
    <property type="entry name" value="BIOTIN"/>
    <property type="match status" value="1"/>
</dbReference>
<evidence type="ECO:0000313" key="12">
    <source>
        <dbReference type="Proteomes" id="UP000675781"/>
    </source>
</evidence>
<keyword evidence="3" id="KW-0436">Ligase</keyword>
<evidence type="ECO:0000256" key="4">
    <source>
        <dbReference type="ARBA" id="ARBA00022741"/>
    </source>
</evidence>
<dbReference type="Proteomes" id="UP000675781">
    <property type="component" value="Unassembled WGS sequence"/>
</dbReference>
<dbReference type="InterPro" id="IPR011054">
    <property type="entry name" value="Rudment_hybrid_motif"/>
</dbReference>
<dbReference type="CDD" id="cd06850">
    <property type="entry name" value="biotinyl_domain"/>
    <property type="match status" value="1"/>
</dbReference>
<dbReference type="SUPFAM" id="SSF52440">
    <property type="entry name" value="PreATP-grasp domain"/>
    <property type="match status" value="1"/>
</dbReference>
<feature type="domain" description="ATP-grasp" evidence="9">
    <location>
        <begin position="120"/>
        <end position="317"/>
    </location>
</feature>
<dbReference type="InterPro" id="IPR016185">
    <property type="entry name" value="PreATP-grasp_dom_sf"/>
</dbReference>
<evidence type="ECO:0000259" key="10">
    <source>
        <dbReference type="PROSITE" id="PS50979"/>
    </source>
</evidence>
<dbReference type="RefSeq" id="WP_212527387.1">
    <property type="nucleotide sequence ID" value="NZ_JAGSOG010000018.1"/>
</dbReference>
<feature type="domain" description="Biotin carboxylation" evidence="10">
    <location>
        <begin position="1"/>
        <end position="444"/>
    </location>
</feature>